<keyword evidence="4" id="KW-0201">Cytochrome c-type biogenesis</keyword>
<keyword evidence="3 7" id="KW-0812">Transmembrane</keyword>
<evidence type="ECO:0000256" key="7">
    <source>
        <dbReference type="SAM" id="Phobius"/>
    </source>
</evidence>
<feature type="transmembrane region" description="Helical" evidence="7">
    <location>
        <begin position="153"/>
        <end position="171"/>
    </location>
</feature>
<keyword evidence="6 7" id="KW-0472">Membrane</keyword>
<name>A0A6J4TTV4_9SPHN</name>
<dbReference type="InterPro" id="IPR003567">
    <property type="entry name" value="Cyt_c_biogenesis"/>
</dbReference>
<dbReference type="PANTHER" id="PTHR43653">
    <property type="entry name" value="CYTOCHROME C ASSEMBLY PROTEIN-RELATED"/>
    <property type="match status" value="1"/>
</dbReference>
<gene>
    <name evidence="9" type="ORF">AVDCRST_MAG31-2379</name>
</gene>
<keyword evidence="5 7" id="KW-1133">Transmembrane helix</keyword>
<organism evidence="9">
    <name type="scientific">uncultured Sphingomonas sp</name>
    <dbReference type="NCBI Taxonomy" id="158754"/>
    <lineage>
        <taxon>Bacteria</taxon>
        <taxon>Pseudomonadati</taxon>
        <taxon>Pseudomonadota</taxon>
        <taxon>Alphaproteobacteria</taxon>
        <taxon>Sphingomonadales</taxon>
        <taxon>Sphingomonadaceae</taxon>
        <taxon>Sphingomonas</taxon>
        <taxon>environmental samples</taxon>
    </lineage>
</organism>
<protein>
    <submittedName>
        <fullName evidence="9">Cytochrome c heme lyase subunit CcmF</fullName>
    </submittedName>
</protein>
<feature type="transmembrane region" description="Helical" evidence="7">
    <location>
        <begin position="177"/>
        <end position="195"/>
    </location>
</feature>
<dbReference type="GO" id="GO:0016020">
    <property type="term" value="C:membrane"/>
    <property type="evidence" value="ECO:0007669"/>
    <property type="project" value="UniProtKB-SubCell"/>
</dbReference>
<feature type="transmembrane region" description="Helical" evidence="7">
    <location>
        <begin position="81"/>
        <end position="104"/>
    </location>
</feature>
<evidence type="ECO:0000259" key="8">
    <source>
        <dbReference type="Pfam" id="PF16327"/>
    </source>
</evidence>
<dbReference type="PRINTS" id="PR01411">
    <property type="entry name" value="CCMFBIOGNSIS"/>
</dbReference>
<dbReference type="GO" id="GO:0017004">
    <property type="term" value="P:cytochrome complex assembly"/>
    <property type="evidence" value="ECO:0007669"/>
    <property type="project" value="UniProtKB-KW"/>
</dbReference>
<feature type="transmembrane region" description="Helical" evidence="7">
    <location>
        <begin position="333"/>
        <end position="353"/>
    </location>
</feature>
<evidence type="ECO:0000313" key="9">
    <source>
        <dbReference type="EMBL" id="CAA9530919.1"/>
    </source>
</evidence>
<comment type="similarity">
    <text evidence="2">Belongs to the CcmF/CycK/Ccl1/NrfE/CcsA family.</text>
</comment>
<sequence>MRTWTIMLAVVAFSMSMVGTFLVRSGILTSVHSFAVDPARGSFILALLALYVGGALFLFATRVGTVKEGAGFDLVSRESALVINNLLLSVILGTVFVGTLYPLLAEAVSGEKLSVGPPYFNAVTGPLTLALALLLFIGPLLRWRRDSRPNARRVAAPLLVTVLAFAASFALDPAMSALARLGLAVAAGLAVASLLPLAGRNLRRTPLATWGMVISHLGVAVAIAGAAADTAFTKETLAAARPGETLAVGPWRVRLGSVVPVAGPNWTAVEGRLSASRGGRTIDLQPQSRFFSDPPIETNEAAIRTLWDGQLYAVISGAENGGRWQLRLWWKPLVTLIWLGGGLIALGGLLALLGRWWRGRRRVQVPEPAYA</sequence>
<dbReference type="GO" id="GO:0016829">
    <property type="term" value="F:lyase activity"/>
    <property type="evidence" value="ECO:0007669"/>
    <property type="project" value="UniProtKB-KW"/>
</dbReference>
<evidence type="ECO:0000256" key="4">
    <source>
        <dbReference type="ARBA" id="ARBA00022748"/>
    </source>
</evidence>
<dbReference type="EMBL" id="CADCWA010000182">
    <property type="protein sequence ID" value="CAA9530919.1"/>
    <property type="molecule type" value="Genomic_DNA"/>
</dbReference>
<evidence type="ECO:0000256" key="2">
    <source>
        <dbReference type="ARBA" id="ARBA00009186"/>
    </source>
</evidence>
<dbReference type="AlphaFoldDB" id="A0A6J4TTV4"/>
<dbReference type="Pfam" id="PF16327">
    <property type="entry name" value="CcmF_C"/>
    <property type="match status" value="1"/>
</dbReference>
<dbReference type="InterPro" id="IPR003568">
    <property type="entry name" value="Cyt_c_biogenesis_CcmF"/>
</dbReference>
<evidence type="ECO:0000256" key="6">
    <source>
        <dbReference type="ARBA" id="ARBA00023136"/>
    </source>
</evidence>
<feature type="transmembrane region" description="Helical" evidence="7">
    <location>
        <begin position="41"/>
        <end position="60"/>
    </location>
</feature>
<comment type="subcellular location">
    <subcellularLocation>
        <location evidence="1">Membrane</location>
        <topology evidence="1">Multi-pass membrane protein</topology>
    </subcellularLocation>
</comment>
<evidence type="ECO:0000256" key="5">
    <source>
        <dbReference type="ARBA" id="ARBA00022989"/>
    </source>
</evidence>
<dbReference type="PRINTS" id="PR01410">
    <property type="entry name" value="CCBIOGENESIS"/>
</dbReference>
<reference evidence="9" key="1">
    <citation type="submission" date="2020-02" db="EMBL/GenBank/DDBJ databases">
        <authorList>
            <person name="Meier V. D."/>
        </authorList>
    </citation>
    <scope>NUCLEOTIDE SEQUENCE</scope>
    <source>
        <strain evidence="9">AVDCRST_MAG31</strain>
    </source>
</reference>
<evidence type="ECO:0000256" key="3">
    <source>
        <dbReference type="ARBA" id="ARBA00022692"/>
    </source>
</evidence>
<accession>A0A6J4TTV4</accession>
<dbReference type="PANTHER" id="PTHR43653:SF1">
    <property type="entry name" value="CYTOCHROME C-TYPE BIOGENESIS PROTEIN CCMF"/>
    <property type="match status" value="1"/>
</dbReference>
<feature type="transmembrane region" description="Helical" evidence="7">
    <location>
        <begin position="119"/>
        <end position="141"/>
    </location>
</feature>
<feature type="transmembrane region" description="Helical" evidence="7">
    <location>
        <begin position="207"/>
        <end position="228"/>
    </location>
</feature>
<dbReference type="InterPro" id="IPR032523">
    <property type="entry name" value="CcmF_C"/>
</dbReference>
<proteinExistence type="inferred from homology"/>
<feature type="domain" description="Cytochrome c-type biogenesis protein CcmF C-terminal" evidence="8">
    <location>
        <begin position="45"/>
        <end position="355"/>
    </location>
</feature>
<keyword evidence="9" id="KW-0456">Lyase</keyword>
<dbReference type="GO" id="GO:0015232">
    <property type="term" value="F:heme transmembrane transporter activity"/>
    <property type="evidence" value="ECO:0007669"/>
    <property type="project" value="InterPro"/>
</dbReference>
<evidence type="ECO:0000256" key="1">
    <source>
        <dbReference type="ARBA" id="ARBA00004141"/>
    </source>
</evidence>